<sequence length="265" mass="29965">MPRRGDATESESLLATSRATKGPGDAGYPGTFPIFNKTNYPLWAMRMQLCLEAHSLWDAIESNLVARKKDRHIQTQLDITKTAKETWELLKSTHVGVARLMKTRLQSLRREFEMLQMGDEENMTDFSGKLSCLVTQIRNLGEKVEEGTVGAKLLRATPAKFDPLTTSLEQFRDIDTMPFEEAVGSLKIYEEKLQNRQERKEQVLLTHRTEKTKGGNPCGGGHGQGRGLKCFNCDKMGHYASICNVEKKEEKAHLAKTEKRLSQCF</sequence>
<dbReference type="InterPro" id="IPR036875">
    <property type="entry name" value="Znf_CCHC_sf"/>
</dbReference>
<keyword evidence="1" id="KW-0862">Zinc</keyword>
<dbReference type="AlphaFoldDB" id="A0A7I8K998"/>
<organism evidence="4 5">
    <name type="scientific">Spirodela intermedia</name>
    <name type="common">Intermediate duckweed</name>
    <dbReference type="NCBI Taxonomy" id="51605"/>
    <lineage>
        <taxon>Eukaryota</taxon>
        <taxon>Viridiplantae</taxon>
        <taxon>Streptophyta</taxon>
        <taxon>Embryophyta</taxon>
        <taxon>Tracheophyta</taxon>
        <taxon>Spermatophyta</taxon>
        <taxon>Magnoliopsida</taxon>
        <taxon>Liliopsida</taxon>
        <taxon>Araceae</taxon>
        <taxon>Lemnoideae</taxon>
        <taxon>Spirodela</taxon>
    </lineage>
</organism>
<reference evidence="4" key="1">
    <citation type="submission" date="2020-02" db="EMBL/GenBank/DDBJ databases">
        <authorList>
            <person name="Scholz U."/>
            <person name="Mascher M."/>
            <person name="Fiebig A."/>
        </authorList>
    </citation>
    <scope>NUCLEOTIDE SEQUENCE</scope>
</reference>
<dbReference type="InterPro" id="IPR001878">
    <property type="entry name" value="Znf_CCHC"/>
</dbReference>
<keyword evidence="1" id="KW-0479">Metal-binding</keyword>
<dbReference type="Proteomes" id="UP000663760">
    <property type="component" value="Chromosome 4"/>
</dbReference>
<dbReference type="EMBL" id="LR746267">
    <property type="protein sequence ID" value="CAA7394270.1"/>
    <property type="molecule type" value="Genomic_DNA"/>
</dbReference>
<dbReference type="Pfam" id="PF13961">
    <property type="entry name" value="DUF4219"/>
    <property type="match status" value="1"/>
</dbReference>
<evidence type="ECO:0000313" key="4">
    <source>
        <dbReference type="EMBL" id="CAA7394270.1"/>
    </source>
</evidence>
<accession>A0A7I8K998</accession>
<dbReference type="Pfam" id="PF14223">
    <property type="entry name" value="Retrotran_gag_2"/>
    <property type="match status" value="1"/>
</dbReference>
<feature type="compositionally biased region" description="Polar residues" evidence="2">
    <location>
        <begin position="10"/>
        <end position="19"/>
    </location>
</feature>
<dbReference type="PROSITE" id="PS50158">
    <property type="entry name" value="ZF_CCHC"/>
    <property type="match status" value="1"/>
</dbReference>
<name>A0A7I8K998_SPIIN</name>
<keyword evidence="5" id="KW-1185">Reference proteome</keyword>
<evidence type="ECO:0000256" key="2">
    <source>
        <dbReference type="SAM" id="MobiDB-lite"/>
    </source>
</evidence>
<dbReference type="GO" id="GO:0008270">
    <property type="term" value="F:zinc ion binding"/>
    <property type="evidence" value="ECO:0007669"/>
    <property type="project" value="UniProtKB-KW"/>
</dbReference>
<dbReference type="OrthoDB" id="695500at2759"/>
<dbReference type="PANTHER" id="PTHR35317:SF38">
    <property type="entry name" value="RNA-DIRECTED DNA POLYMERASE"/>
    <property type="match status" value="1"/>
</dbReference>
<dbReference type="InterPro" id="IPR025314">
    <property type="entry name" value="DUF4219"/>
</dbReference>
<feature type="domain" description="CCHC-type" evidence="3">
    <location>
        <begin position="229"/>
        <end position="243"/>
    </location>
</feature>
<dbReference type="Pfam" id="PF00098">
    <property type="entry name" value="zf-CCHC"/>
    <property type="match status" value="1"/>
</dbReference>
<evidence type="ECO:0000259" key="3">
    <source>
        <dbReference type="PROSITE" id="PS50158"/>
    </source>
</evidence>
<feature type="region of interest" description="Disordered" evidence="2">
    <location>
        <begin position="1"/>
        <end position="28"/>
    </location>
</feature>
<gene>
    <name evidence="4" type="ORF">SI8410_04004931</name>
</gene>
<keyword evidence="1" id="KW-0863">Zinc-finger</keyword>
<dbReference type="PANTHER" id="PTHR35317">
    <property type="entry name" value="OS04G0629600 PROTEIN"/>
    <property type="match status" value="1"/>
</dbReference>
<evidence type="ECO:0000313" key="5">
    <source>
        <dbReference type="Proteomes" id="UP000663760"/>
    </source>
</evidence>
<dbReference type="GO" id="GO:0003676">
    <property type="term" value="F:nucleic acid binding"/>
    <property type="evidence" value="ECO:0007669"/>
    <property type="project" value="InterPro"/>
</dbReference>
<protein>
    <recommendedName>
        <fullName evidence="3">CCHC-type domain-containing protein</fullName>
    </recommendedName>
</protein>
<evidence type="ECO:0000256" key="1">
    <source>
        <dbReference type="PROSITE-ProRule" id="PRU00047"/>
    </source>
</evidence>
<proteinExistence type="predicted"/>
<dbReference type="SUPFAM" id="SSF57756">
    <property type="entry name" value="Retrovirus zinc finger-like domains"/>
    <property type="match status" value="1"/>
</dbReference>